<dbReference type="EMBL" id="LAVV01015614">
    <property type="protein sequence ID" value="KNZ43744.1"/>
    <property type="molecule type" value="Genomic_DNA"/>
</dbReference>
<protein>
    <submittedName>
        <fullName evidence="1">Uncharacterized protein</fullName>
    </submittedName>
</protein>
<dbReference type="AlphaFoldDB" id="A0A0L6U5E8"/>
<evidence type="ECO:0000313" key="1">
    <source>
        <dbReference type="EMBL" id="KNZ43744.1"/>
    </source>
</evidence>
<organism evidence="1 2">
    <name type="scientific">Puccinia sorghi</name>
    <dbReference type="NCBI Taxonomy" id="27349"/>
    <lineage>
        <taxon>Eukaryota</taxon>
        <taxon>Fungi</taxon>
        <taxon>Dikarya</taxon>
        <taxon>Basidiomycota</taxon>
        <taxon>Pucciniomycotina</taxon>
        <taxon>Pucciniomycetes</taxon>
        <taxon>Pucciniales</taxon>
        <taxon>Pucciniaceae</taxon>
        <taxon>Puccinia</taxon>
    </lineage>
</organism>
<gene>
    <name evidence="1" type="ORF">VP01_990g2</name>
</gene>
<dbReference type="Proteomes" id="UP000037035">
    <property type="component" value="Unassembled WGS sequence"/>
</dbReference>
<proteinExistence type="predicted"/>
<sequence length="321" mass="37234">MKCIGLHGHQIHLLCLPLPFIKNECLRLVPNSPVQIGTLNVTFYPHIIKSCHFLSSAQHSHVHFQKHIETSLQRILCTLKHKNVFKKLYHISDHTTNLGFFFFFAKLRTSEKLIEVQIHDSTQISCDFKLLTLGGAIMMYRKHYHSTKIGCLSFPDDCHEHTLTKSAQRSRTLAFTRKLPWYRINKSLRIHRESESLDSQILKILSYIAHSTKINTYKTSFCQFHTSNDRTGIVSKSLHYSIVSPLILRNHGYPLGLPPNSHSLWYFVTTQSTTSFIKIIIAVDCAANKYIKYFKSYLYSERGDFCWISIIIQSQLYTIIL</sequence>
<accession>A0A0L6U5E8</accession>
<reference evidence="1 2" key="1">
    <citation type="submission" date="2015-08" db="EMBL/GenBank/DDBJ databases">
        <title>Next Generation Sequencing and Analysis of the Genome of Puccinia sorghi L Schw, the Causal Agent of Maize Common Rust.</title>
        <authorList>
            <person name="Rochi L."/>
            <person name="Burguener G."/>
            <person name="Darino M."/>
            <person name="Turjanski A."/>
            <person name="Kreff E."/>
            <person name="Dieguez M.J."/>
            <person name="Sacco F."/>
        </authorList>
    </citation>
    <scope>NUCLEOTIDE SEQUENCE [LARGE SCALE GENOMIC DNA]</scope>
    <source>
        <strain evidence="1 2">RO10H11247</strain>
    </source>
</reference>
<keyword evidence="2" id="KW-1185">Reference proteome</keyword>
<name>A0A0L6U5E8_9BASI</name>
<comment type="caution">
    <text evidence="1">The sequence shown here is derived from an EMBL/GenBank/DDBJ whole genome shotgun (WGS) entry which is preliminary data.</text>
</comment>
<dbReference type="VEuPathDB" id="FungiDB:VP01_990g2"/>
<evidence type="ECO:0000313" key="2">
    <source>
        <dbReference type="Proteomes" id="UP000037035"/>
    </source>
</evidence>